<dbReference type="Proteomes" id="UP000006790">
    <property type="component" value="Chromosome 3"/>
</dbReference>
<dbReference type="GeneID" id="11471058"/>
<dbReference type="GO" id="GO:0003723">
    <property type="term" value="F:RNA binding"/>
    <property type="evidence" value="ECO:0007669"/>
    <property type="project" value="UniProtKB-UniRule"/>
</dbReference>
<dbReference type="SMART" id="SM00360">
    <property type="entry name" value="RRM"/>
    <property type="match status" value="2"/>
</dbReference>
<evidence type="ECO:0000256" key="1">
    <source>
        <dbReference type="PROSITE-ProRule" id="PRU00176"/>
    </source>
</evidence>
<feature type="compositionally biased region" description="Low complexity" evidence="2">
    <location>
        <begin position="193"/>
        <end position="211"/>
    </location>
</feature>
<proteinExistence type="predicted"/>
<dbReference type="Gene3D" id="3.30.70.330">
    <property type="match status" value="1"/>
</dbReference>
<dbReference type="EMBL" id="CP002499">
    <property type="protein sequence ID" value="AET38934.1"/>
    <property type="molecule type" value="Genomic_DNA"/>
</dbReference>
<dbReference type="KEGG" id="erc:Ecym_3449"/>
<gene>
    <name evidence="4" type="ordered locus">Ecym_3449</name>
</gene>
<dbReference type="eggNOG" id="KOG0118">
    <property type="taxonomic scope" value="Eukaryota"/>
</dbReference>
<evidence type="ECO:0000259" key="3">
    <source>
        <dbReference type="PROSITE" id="PS50102"/>
    </source>
</evidence>
<dbReference type="OMA" id="DDICAKK"/>
<feature type="domain" description="RRM" evidence="3">
    <location>
        <begin position="233"/>
        <end position="305"/>
    </location>
</feature>
<protein>
    <recommendedName>
        <fullName evidence="3">RRM domain-containing protein</fullName>
    </recommendedName>
</protein>
<dbReference type="OrthoDB" id="266020at2759"/>
<accession>G8JS15</accession>
<dbReference type="PROSITE" id="PS50102">
    <property type="entry name" value="RRM"/>
    <property type="match status" value="1"/>
</dbReference>
<evidence type="ECO:0000313" key="5">
    <source>
        <dbReference type="Proteomes" id="UP000006790"/>
    </source>
</evidence>
<dbReference type="AlphaFoldDB" id="G8JS15"/>
<dbReference type="SUPFAM" id="SSF54928">
    <property type="entry name" value="RNA-binding domain, RBD"/>
    <property type="match status" value="2"/>
</dbReference>
<dbReference type="RefSeq" id="XP_003645751.1">
    <property type="nucleotide sequence ID" value="XM_003645703.1"/>
</dbReference>
<dbReference type="InterPro" id="IPR012677">
    <property type="entry name" value="Nucleotide-bd_a/b_plait_sf"/>
</dbReference>
<dbReference type="InParanoid" id="G8JS15"/>
<reference evidence="5" key="1">
    <citation type="journal article" date="2012" name="G3 (Bethesda)">
        <title>Pichia sorbitophila, an interspecies yeast hybrid reveals early steps of genome resolution following polyploidization.</title>
        <authorList>
            <person name="Leh Louis V."/>
            <person name="Despons L."/>
            <person name="Friedrich A."/>
            <person name="Martin T."/>
            <person name="Durrens P."/>
            <person name="Casaregola S."/>
            <person name="Neuveglise C."/>
            <person name="Fairhead C."/>
            <person name="Marck C."/>
            <person name="Cruz J.A."/>
            <person name="Straub M.L."/>
            <person name="Kugler V."/>
            <person name="Sacerdot C."/>
            <person name="Uzunov Z."/>
            <person name="Thierry A."/>
            <person name="Weiss S."/>
            <person name="Bleykasten C."/>
            <person name="De Montigny J."/>
            <person name="Jacques N."/>
            <person name="Jung P."/>
            <person name="Lemaire M."/>
            <person name="Mallet S."/>
            <person name="Morel G."/>
            <person name="Richard G.F."/>
            <person name="Sarkar A."/>
            <person name="Savel G."/>
            <person name="Schacherer J."/>
            <person name="Seret M.L."/>
            <person name="Talla E."/>
            <person name="Samson G."/>
            <person name="Jubin C."/>
            <person name="Poulain J."/>
            <person name="Vacherie B."/>
            <person name="Barbe V."/>
            <person name="Pelletier E."/>
            <person name="Sherman D.J."/>
            <person name="Westhof E."/>
            <person name="Weissenbach J."/>
            <person name="Baret P.V."/>
            <person name="Wincker P."/>
            <person name="Gaillardin C."/>
            <person name="Dujon B."/>
            <person name="Souciet J.L."/>
        </authorList>
    </citation>
    <scope>NUCLEOTIDE SEQUENCE [LARGE SCALE GENOMIC DNA]</scope>
    <source>
        <strain evidence="5">CBS 270.75 / DBVPG 7215 / KCTC 17166 / NRRL Y-17582</strain>
    </source>
</reference>
<dbReference type="InterPro" id="IPR000504">
    <property type="entry name" value="RRM_dom"/>
</dbReference>
<name>G8JS15_ERECY</name>
<dbReference type="InterPro" id="IPR035979">
    <property type="entry name" value="RBD_domain_sf"/>
</dbReference>
<dbReference type="FunCoup" id="G8JS15">
    <property type="interactions" value="238"/>
</dbReference>
<keyword evidence="1" id="KW-0694">RNA-binding</keyword>
<sequence>MRQTLYLKNAPKIPRSNSEFIKELLKTINKNTNTDVPRPQSTLSSSKDEKPLTFLDENYKIVSITRPRNLQGQCFIGFSDAAHAAHFCHTFKDKLFLRGRSVVIETAKHDAYWFIAQQSPTVYRRLHKHLSMKKDPKTLLQLRNKRIRRRLRCRLRKKGLGETAIQQVLERLATSQLSAGNQKSVLPAKDGSSQATSMAPGAAASAKTTPAVQHQGNNTKKKVVDVGSNPPNKVLLVQGLPEGITEQQLAERFASDKLVQVRFVQVRQLAFVEYEDIQSASKVVERLGHSQNFNDTTAIIGYAKR</sequence>
<feature type="region of interest" description="Disordered" evidence="2">
    <location>
        <begin position="183"/>
        <end position="217"/>
    </location>
</feature>
<dbReference type="Pfam" id="PF00076">
    <property type="entry name" value="RRM_1"/>
    <property type="match status" value="1"/>
</dbReference>
<evidence type="ECO:0000256" key="2">
    <source>
        <dbReference type="SAM" id="MobiDB-lite"/>
    </source>
</evidence>
<evidence type="ECO:0000313" key="4">
    <source>
        <dbReference type="EMBL" id="AET38934.1"/>
    </source>
</evidence>
<dbReference type="STRING" id="931890.G8JS15"/>
<organism evidence="4 5">
    <name type="scientific">Eremothecium cymbalariae (strain CBS 270.75 / DBVPG 7215 / KCTC 17166 / NRRL Y-17582)</name>
    <name type="common">Yeast</name>
    <dbReference type="NCBI Taxonomy" id="931890"/>
    <lineage>
        <taxon>Eukaryota</taxon>
        <taxon>Fungi</taxon>
        <taxon>Dikarya</taxon>
        <taxon>Ascomycota</taxon>
        <taxon>Saccharomycotina</taxon>
        <taxon>Saccharomycetes</taxon>
        <taxon>Saccharomycetales</taxon>
        <taxon>Saccharomycetaceae</taxon>
        <taxon>Eremothecium</taxon>
    </lineage>
</organism>
<keyword evidence="5" id="KW-1185">Reference proteome</keyword>
<dbReference type="HOGENOM" id="CLU_057159_0_0_1"/>